<protein>
    <submittedName>
        <fullName evidence="2">Uncharacterized protein</fullName>
    </submittedName>
</protein>
<feature type="region of interest" description="Disordered" evidence="1">
    <location>
        <begin position="14"/>
        <end position="39"/>
    </location>
</feature>
<evidence type="ECO:0000256" key="1">
    <source>
        <dbReference type="SAM" id="MobiDB-lite"/>
    </source>
</evidence>
<dbReference type="EMBL" id="BK015052">
    <property type="protein sequence ID" value="DAD89067.1"/>
    <property type="molecule type" value="Genomic_DNA"/>
</dbReference>
<proteinExistence type="predicted"/>
<organism evidence="2">
    <name type="scientific">Siphoviridae sp. ctv0N24</name>
    <dbReference type="NCBI Taxonomy" id="2826509"/>
    <lineage>
        <taxon>Viruses</taxon>
        <taxon>Duplodnaviria</taxon>
        <taxon>Heunggongvirae</taxon>
        <taxon>Uroviricota</taxon>
        <taxon>Caudoviricetes</taxon>
    </lineage>
</organism>
<reference evidence="2" key="1">
    <citation type="journal article" date="2021" name="Proc. Natl. Acad. Sci. U.S.A.">
        <title>A Catalog of Tens of Thousands of Viruses from Human Metagenomes Reveals Hidden Associations with Chronic Diseases.</title>
        <authorList>
            <person name="Tisza M.J."/>
            <person name="Buck C.B."/>
        </authorList>
    </citation>
    <scope>NUCLEOTIDE SEQUENCE</scope>
    <source>
        <strain evidence="2">Ctv0N24</strain>
    </source>
</reference>
<evidence type="ECO:0000313" key="2">
    <source>
        <dbReference type="EMBL" id="DAD89067.1"/>
    </source>
</evidence>
<accession>A0A8S5N4K5</accession>
<sequence>MIFKTDVDKIKLTKGDGTQDGSCKPSVKRIRINQPDQAG</sequence>
<name>A0A8S5N4K5_9CAUD</name>